<evidence type="ECO:0000313" key="13">
    <source>
        <dbReference type="EMBL" id="MDR6529762.1"/>
    </source>
</evidence>
<dbReference type="EMBL" id="JAVDRL010000002">
    <property type="protein sequence ID" value="MDR6529762.1"/>
    <property type="molecule type" value="Genomic_DNA"/>
</dbReference>
<dbReference type="PROSITE" id="PS52016">
    <property type="entry name" value="TONB_DEPENDENT_REC_3"/>
    <property type="match status" value="1"/>
</dbReference>
<proteinExistence type="inferred from homology"/>
<dbReference type="Gene3D" id="2.40.170.20">
    <property type="entry name" value="TonB-dependent receptor, beta-barrel domain"/>
    <property type="match status" value="1"/>
</dbReference>
<dbReference type="InterPro" id="IPR012910">
    <property type="entry name" value="Plug_dom"/>
</dbReference>
<dbReference type="PANTHER" id="PTHR47234">
    <property type="match status" value="1"/>
</dbReference>
<feature type="signal peptide" evidence="10">
    <location>
        <begin position="1"/>
        <end position="28"/>
    </location>
</feature>
<sequence>MTNRSRSILFVGVSAASILFAYGVNAYAAEAPEPSPDTAELEAVIVTGTRTTGMKAVDSPAPITVLGADILKKTGQPDMIQALAQNVPSFNAQAFGGDTAALTLSAKLRGISPNHTLVLLNGKRRHGTANLAVLGGAYQGGAAADLNFIPLASVDHIEVLLEGAAAQYGTDAIAGVINIIQKKATSGGEVIINGGGYIDGGGTTGDFTANIGIAPTEKSYLNLTGETKYHGYSFRGDYDPRVVNTPYNTGATNSPARSYPQVVNAPNWPYVNRIAGDAQYRQTVLAYNAGYEITPDIEAYSFGTIGRKWSAAHENYRLPNVVKGKMATDIPFPLGFDPKESITETDYAVTGGVSGATNAWNWDLSSTYGKDDDSVNVLDTANASLYADTSTTTTKGYSPTDIHAGGFINTQWSNTIDVSHDFEVGLAGPMTFAAGAEYRKESYEITAGDPATYYGGGSQSYFGFAPVNAGKHKRNNKAVYVDLAVSPVEALKLDAAVRYEDFSDFGDTTVAKLTGRYDFSPAIAVRGTVSTGFRAPTLAESYYSGINVSPSSISGQLPPNSPGASLLGINGLKPEKSNNFSIGLVTHLAPKLTMTLDAYQITIKNRIVSSGTLYGENVVTVGGVKVTNGIVSPAVVAALTANGVNVDPSIRTNATYSVGANMFVNGLDTRTRGIDFVSTYYSDFDDWGRVDWSLSASYNKTEVTKIAPNPPGLDPRLTLFDAIAIANLEDTSPKFKIIAGAYWSLGKFSMNLKESVYGKSSGLSNDSGSPALMKTTVKTALITDLDLGYQVLPSVKVSVGANNLLNRYPNRINGLLREHYLKNNSNGFVTQFPSFSPFGINGGYYYGKVTYSF</sequence>
<evidence type="ECO:0000256" key="10">
    <source>
        <dbReference type="SAM" id="SignalP"/>
    </source>
</evidence>
<dbReference type="Pfam" id="PF00593">
    <property type="entry name" value="TonB_dep_Rec_b-barrel"/>
    <property type="match status" value="1"/>
</dbReference>
<accession>A0ABU1MUP9</accession>
<dbReference type="Gene3D" id="2.170.130.10">
    <property type="entry name" value="TonB-dependent receptor, plug domain"/>
    <property type="match status" value="1"/>
</dbReference>
<dbReference type="RefSeq" id="WP_310028949.1">
    <property type="nucleotide sequence ID" value="NZ_JAVDRL010000002.1"/>
</dbReference>
<name>A0ABU1MUP9_9CAUL</name>
<evidence type="ECO:0000256" key="7">
    <source>
        <dbReference type="ARBA" id="ARBA00023237"/>
    </source>
</evidence>
<evidence type="ECO:0000256" key="6">
    <source>
        <dbReference type="ARBA" id="ARBA00023136"/>
    </source>
</evidence>
<dbReference type="Pfam" id="PF07715">
    <property type="entry name" value="Plug"/>
    <property type="match status" value="1"/>
</dbReference>
<evidence type="ECO:0000256" key="2">
    <source>
        <dbReference type="ARBA" id="ARBA00022448"/>
    </source>
</evidence>
<keyword evidence="4 8" id="KW-0812">Transmembrane</keyword>
<keyword evidence="2 8" id="KW-0813">Transport</keyword>
<comment type="caution">
    <text evidence="13">The sequence shown here is derived from an EMBL/GenBank/DDBJ whole genome shotgun (WGS) entry which is preliminary data.</text>
</comment>
<evidence type="ECO:0000256" key="4">
    <source>
        <dbReference type="ARBA" id="ARBA00022692"/>
    </source>
</evidence>
<evidence type="ECO:0000256" key="8">
    <source>
        <dbReference type="PROSITE-ProRule" id="PRU01360"/>
    </source>
</evidence>
<dbReference type="InterPro" id="IPR037066">
    <property type="entry name" value="Plug_dom_sf"/>
</dbReference>
<keyword evidence="10" id="KW-0732">Signal</keyword>
<dbReference type="InterPro" id="IPR039426">
    <property type="entry name" value="TonB-dep_rcpt-like"/>
</dbReference>
<dbReference type="InterPro" id="IPR036942">
    <property type="entry name" value="Beta-barrel_TonB_sf"/>
</dbReference>
<organism evidence="13 14">
    <name type="scientific">Caulobacter rhizosphaerae</name>
    <dbReference type="NCBI Taxonomy" id="2010972"/>
    <lineage>
        <taxon>Bacteria</taxon>
        <taxon>Pseudomonadati</taxon>
        <taxon>Pseudomonadota</taxon>
        <taxon>Alphaproteobacteria</taxon>
        <taxon>Caulobacterales</taxon>
        <taxon>Caulobacteraceae</taxon>
        <taxon>Caulobacter</taxon>
    </lineage>
</organism>
<dbReference type="SUPFAM" id="SSF56935">
    <property type="entry name" value="Porins"/>
    <property type="match status" value="1"/>
</dbReference>
<keyword evidence="7 8" id="KW-0998">Cell outer membrane</keyword>
<comment type="subcellular location">
    <subcellularLocation>
        <location evidence="1 8">Cell outer membrane</location>
        <topology evidence="1 8">Multi-pass membrane protein</topology>
    </subcellularLocation>
</comment>
<feature type="chain" id="PRO_5045999649" evidence="10">
    <location>
        <begin position="29"/>
        <end position="853"/>
    </location>
</feature>
<keyword evidence="14" id="KW-1185">Reference proteome</keyword>
<keyword evidence="6 8" id="KW-0472">Membrane</keyword>
<dbReference type="InterPro" id="IPR000531">
    <property type="entry name" value="Beta-barrel_TonB"/>
</dbReference>
<reference evidence="13 14" key="1">
    <citation type="submission" date="2023-07" db="EMBL/GenBank/DDBJ databases">
        <title>Sorghum-associated microbial communities from plants grown in Nebraska, USA.</title>
        <authorList>
            <person name="Schachtman D."/>
        </authorList>
    </citation>
    <scope>NUCLEOTIDE SEQUENCE [LARGE SCALE GENOMIC DNA]</scope>
    <source>
        <strain evidence="13 14">DS2154</strain>
    </source>
</reference>
<keyword evidence="5 9" id="KW-0798">TonB box</keyword>
<gene>
    <name evidence="13" type="ORF">J2800_000486</name>
</gene>
<dbReference type="Proteomes" id="UP001262754">
    <property type="component" value="Unassembled WGS sequence"/>
</dbReference>
<dbReference type="PANTHER" id="PTHR47234:SF3">
    <property type="entry name" value="SECRETIN_TONB SHORT N-TERMINAL DOMAIN-CONTAINING PROTEIN"/>
    <property type="match status" value="1"/>
</dbReference>
<feature type="domain" description="TonB-dependent receptor-like beta-barrel" evidence="11">
    <location>
        <begin position="355"/>
        <end position="804"/>
    </location>
</feature>
<feature type="domain" description="TonB-dependent receptor plug" evidence="12">
    <location>
        <begin position="57"/>
        <end position="176"/>
    </location>
</feature>
<evidence type="ECO:0000259" key="11">
    <source>
        <dbReference type="Pfam" id="PF00593"/>
    </source>
</evidence>
<evidence type="ECO:0000256" key="5">
    <source>
        <dbReference type="ARBA" id="ARBA00023077"/>
    </source>
</evidence>
<evidence type="ECO:0000256" key="1">
    <source>
        <dbReference type="ARBA" id="ARBA00004571"/>
    </source>
</evidence>
<comment type="similarity">
    <text evidence="8 9">Belongs to the TonB-dependent receptor family.</text>
</comment>
<evidence type="ECO:0000256" key="9">
    <source>
        <dbReference type="RuleBase" id="RU003357"/>
    </source>
</evidence>
<evidence type="ECO:0000256" key="3">
    <source>
        <dbReference type="ARBA" id="ARBA00022452"/>
    </source>
</evidence>
<protein>
    <submittedName>
        <fullName evidence="13">Iron complex outermembrane receptor protein</fullName>
    </submittedName>
</protein>
<evidence type="ECO:0000259" key="12">
    <source>
        <dbReference type="Pfam" id="PF07715"/>
    </source>
</evidence>
<keyword evidence="3 8" id="KW-1134">Transmembrane beta strand</keyword>
<evidence type="ECO:0000313" key="14">
    <source>
        <dbReference type="Proteomes" id="UP001262754"/>
    </source>
</evidence>
<keyword evidence="13" id="KW-0675">Receptor</keyword>